<protein>
    <submittedName>
        <fullName evidence="1">Uncharacterized protein</fullName>
    </submittedName>
</protein>
<evidence type="ECO:0000313" key="1">
    <source>
        <dbReference type="EMBL" id="NYI94283.1"/>
    </source>
</evidence>
<keyword evidence="2" id="KW-1185">Reference proteome</keyword>
<dbReference type="RefSeq" id="WP_157433109.1">
    <property type="nucleotide sequence ID" value="NZ_JACCFO010000001.1"/>
</dbReference>
<gene>
    <name evidence="1" type="ORF">HNR12_000560</name>
</gene>
<proteinExistence type="predicted"/>
<accession>A0A853BG34</accession>
<organism evidence="1 2">
    <name type="scientific">Streptomonospora nanhaiensis</name>
    <dbReference type="NCBI Taxonomy" id="1323731"/>
    <lineage>
        <taxon>Bacteria</taxon>
        <taxon>Bacillati</taxon>
        <taxon>Actinomycetota</taxon>
        <taxon>Actinomycetes</taxon>
        <taxon>Streptosporangiales</taxon>
        <taxon>Nocardiopsidaceae</taxon>
        <taxon>Streptomonospora</taxon>
    </lineage>
</organism>
<name>A0A853BG34_9ACTN</name>
<comment type="caution">
    <text evidence="1">The sequence shown here is derived from an EMBL/GenBank/DDBJ whole genome shotgun (WGS) entry which is preliminary data.</text>
</comment>
<dbReference type="EMBL" id="JACCFO010000001">
    <property type="protein sequence ID" value="NYI94283.1"/>
    <property type="molecule type" value="Genomic_DNA"/>
</dbReference>
<dbReference type="AlphaFoldDB" id="A0A853BG34"/>
<sequence length="48" mass="5297">MRADDRVLLIDVENVLGTRPRNARARLAGLLADAGPLAAARSARRDRW</sequence>
<evidence type="ECO:0000313" key="2">
    <source>
        <dbReference type="Proteomes" id="UP000575985"/>
    </source>
</evidence>
<reference evidence="1 2" key="1">
    <citation type="submission" date="2020-07" db="EMBL/GenBank/DDBJ databases">
        <title>Sequencing the genomes of 1000 actinobacteria strains.</title>
        <authorList>
            <person name="Klenk H.-P."/>
        </authorList>
    </citation>
    <scope>NUCLEOTIDE SEQUENCE [LARGE SCALE GENOMIC DNA]</scope>
    <source>
        <strain evidence="1 2">DSM 45927</strain>
    </source>
</reference>
<dbReference type="Proteomes" id="UP000575985">
    <property type="component" value="Unassembled WGS sequence"/>
</dbReference>